<dbReference type="Gene3D" id="3.30.1520.10">
    <property type="entry name" value="Phox-like domain"/>
    <property type="match status" value="1"/>
</dbReference>
<keyword evidence="9" id="KW-1185">Reference proteome</keyword>
<evidence type="ECO:0000256" key="5">
    <source>
        <dbReference type="ARBA" id="ARBA00023121"/>
    </source>
</evidence>
<dbReference type="PROSITE" id="PS50195">
    <property type="entry name" value="PX"/>
    <property type="match status" value="1"/>
</dbReference>
<name>A0AAD1TGM4_PELCU</name>
<dbReference type="AlphaFoldDB" id="A0AAD1TGM4"/>
<keyword evidence="4" id="KW-0653">Protein transport</keyword>
<sequence length="330" mass="38428">MCGINLITPQDKAWKMMKTEAVTENSGKINCSTEYEQTSVEHCSSTEESSERAQGPGSISSPCHHYLMTTKELQLYWSKEKHERKPVKLLFEIPSTRIAEDFLSKFVVYKIIIVSTGSFDENKVFIERRYSDFEKLHRNLLKYFKEEMEDVLFPKKILMGNLTEELIRKRILALKDYLAELYTISCVRKSKKFMEFFTKPEEEEGYSCLRGGEYGRATELFHQVVCLKERLTLHCPAVVVPSMCALVVCHKDMDNLDKAYEVGMKALTILEKHTVHRYYVPLLDTLISLAYKIGKDFMSLRERLEKEERKVNIEHMSVSLKELAVQECIE</sequence>
<dbReference type="GO" id="GO:1901981">
    <property type="term" value="F:phosphatidylinositol phosphate binding"/>
    <property type="evidence" value="ECO:0007669"/>
    <property type="project" value="TreeGrafter"/>
</dbReference>
<dbReference type="Pfam" id="PF00787">
    <property type="entry name" value="PX"/>
    <property type="match status" value="1"/>
</dbReference>
<keyword evidence="2" id="KW-0813">Transport</keyword>
<accession>A0AAD1TGM4</accession>
<evidence type="ECO:0000256" key="4">
    <source>
        <dbReference type="ARBA" id="ARBA00022927"/>
    </source>
</evidence>
<keyword evidence="6" id="KW-0472">Membrane</keyword>
<dbReference type="InterPro" id="IPR039937">
    <property type="entry name" value="SNX20/SNX21"/>
</dbReference>
<dbReference type="EMBL" id="OW240923">
    <property type="protein sequence ID" value="CAH2324680.1"/>
    <property type="molecule type" value="Genomic_DNA"/>
</dbReference>
<gene>
    <name evidence="8" type="ORF">PECUL_23A043254</name>
</gene>
<comment type="subcellular location">
    <subcellularLocation>
        <location evidence="1">Early endosome membrane</location>
        <topology evidence="1">Peripheral membrane protein</topology>
        <orientation evidence="1">Cytoplasmic side</orientation>
    </subcellularLocation>
</comment>
<evidence type="ECO:0000256" key="1">
    <source>
        <dbReference type="ARBA" id="ARBA00004469"/>
    </source>
</evidence>
<dbReference type="PANTHER" id="PTHR20939:SF1">
    <property type="entry name" value="SORTING NEXIN-20"/>
    <property type="match status" value="1"/>
</dbReference>
<dbReference type="InterPro" id="IPR036871">
    <property type="entry name" value="PX_dom_sf"/>
</dbReference>
<dbReference type="GO" id="GO:0031901">
    <property type="term" value="C:early endosome membrane"/>
    <property type="evidence" value="ECO:0007669"/>
    <property type="project" value="UniProtKB-SubCell"/>
</dbReference>
<dbReference type="GO" id="GO:0015031">
    <property type="term" value="P:protein transport"/>
    <property type="evidence" value="ECO:0007669"/>
    <property type="project" value="UniProtKB-KW"/>
</dbReference>
<evidence type="ECO:0000256" key="2">
    <source>
        <dbReference type="ARBA" id="ARBA00022448"/>
    </source>
</evidence>
<dbReference type="SMART" id="SM00312">
    <property type="entry name" value="PX"/>
    <property type="match status" value="1"/>
</dbReference>
<organism evidence="8 9">
    <name type="scientific">Pelobates cultripes</name>
    <name type="common">Western spadefoot toad</name>
    <dbReference type="NCBI Taxonomy" id="61616"/>
    <lineage>
        <taxon>Eukaryota</taxon>
        <taxon>Metazoa</taxon>
        <taxon>Chordata</taxon>
        <taxon>Craniata</taxon>
        <taxon>Vertebrata</taxon>
        <taxon>Euteleostomi</taxon>
        <taxon>Amphibia</taxon>
        <taxon>Batrachia</taxon>
        <taxon>Anura</taxon>
        <taxon>Pelobatoidea</taxon>
        <taxon>Pelobatidae</taxon>
        <taxon>Pelobates</taxon>
    </lineage>
</organism>
<evidence type="ECO:0000259" key="7">
    <source>
        <dbReference type="PROSITE" id="PS50195"/>
    </source>
</evidence>
<evidence type="ECO:0000256" key="3">
    <source>
        <dbReference type="ARBA" id="ARBA00022753"/>
    </source>
</evidence>
<evidence type="ECO:0000313" key="8">
    <source>
        <dbReference type="EMBL" id="CAH2324680.1"/>
    </source>
</evidence>
<proteinExistence type="predicted"/>
<evidence type="ECO:0000313" key="9">
    <source>
        <dbReference type="Proteomes" id="UP001295444"/>
    </source>
</evidence>
<protein>
    <submittedName>
        <fullName evidence="8">Sorting nexin-20</fullName>
    </submittedName>
</protein>
<feature type="domain" description="PX" evidence="7">
    <location>
        <begin position="87"/>
        <end position="204"/>
    </location>
</feature>
<keyword evidence="5" id="KW-0446">Lipid-binding</keyword>
<dbReference type="SUPFAM" id="SSF64268">
    <property type="entry name" value="PX domain"/>
    <property type="match status" value="1"/>
</dbReference>
<dbReference type="InterPro" id="IPR001683">
    <property type="entry name" value="PX_dom"/>
</dbReference>
<dbReference type="PANTHER" id="PTHR20939">
    <property type="entry name" value="SORTING NEXIN 20, 21"/>
    <property type="match status" value="1"/>
</dbReference>
<evidence type="ECO:0000256" key="6">
    <source>
        <dbReference type="ARBA" id="ARBA00023136"/>
    </source>
</evidence>
<keyword evidence="3" id="KW-0967">Endosome</keyword>
<dbReference type="Proteomes" id="UP001295444">
    <property type="component" value="Chromosome 12"/>
</dbReference>
<reference evidence="8" key="1">
    <citation type="submission" date="2022-03" db="EMBL/GenBank/DDBJ databases">
        <authorList>
            <person name="Alioto T."/>
            <person name="Alioto T."/>
            <person name="Gomez Garrido J."/>
        </authorList>
    </citation>
    <scope>NUCLEOTIDE SEQUENCE</scope>
</reference>